<dbReference type="eggNOG" id="ENOG502ZAGF">
    <property type="taxonomic scope" value="Bacteria"/>
</dbReference>
<name>L0A2G9_DEIPD</name>
<dbReference type="Pfam" id="PF12686">
    <property type="entry name" value="DUF3800"/>
    <property type="match status" value="1"/>
</dbReference>
<evidence type="ECO:0000313" key="2">
    <source>
        <dbReference type="Proteomes" id="UP000010467"/>
    </source>
</evidence>
<reference evidence="2" key="1">
    <citation type="submission" date="2012-03" db="EMBL/GenBank/DDBJ databases">
        <title>Complete sequence of chromosome of Deinococcus peraridilitoris DSM 19664.</title>
        <authorList>
            <person name="Lucas S."/>
            <person name="Copeland A."/>
            <person name="Lapidus A."/>
            <person name="Glavina del Rio T."/>
            <person name="Dalin E."/>
            <person name="Tice H."/>
            <person name="Bruce D."/>
            <person name="Goodwin L."/>
            <person name="Pitluck S."/>
            <person name="Peters L."/>
            <person name="Mikhailova N."/>
            <person name="Lu M."/>
            <person name="Kyrpides N."/>
            <person name="Mavromatis K."/>
            <person name="Ivanova N."/>
            <person name="Brettin T."/>
            <person name="Detter J.C."/>
            <person name="Han C."/>
            <person name="Larimer F."/>
            <person name="Land M."/>
            <person name="Hauser L."/>
            <person name="Markowitz V."/>
            <person name="Cheng J.-F."/>
            <person name="Hugenholtz P."/>
            <person name="Woyke T."/>
            <person name="Wu D."/>
            <person name="Pukall R."/>
            <person name="Steenblock K."/>
            <person name="Brambilla E."/>
            <person name="Klenk H.-P."/>
            <person name="Eisen J.A."/>
        </authorList>
    </citation>
    <scope>NUCLEOTIDE SEQUENCE [LARGE SCALE GENOMIC DNA]</scope>
    <source>
        <strain evidence="2">DSM 19664 / LMG 22246 / CIP 109416 / KR-200</strain>
    </source>
</reference>
<sequence>MLFFIDESGTDHHQAPYEVLAGISVRAREAWQLILAIRDAQLRFFGVPLADVLPEFKGSKLLKTKTFRLARQLDPLEESSRRDHARALLEKGRRARDSGVQEQVTRLELTAYAQACLAYASFVLELCALHDVRVFASIVELDAPQPQGRMLRKDFSYLFERFYYSLEAGEAHEHGIVVFDELDKTQSRRLSAQMRAYFQDTAKGRRRATRILPEPFWVHSDLTTLVQVADLVAYCLNWGWRLRDKMTKPTRQELMPFGFAAAELQFRGRRFDGQRQRDMPVFGICHIRDLRPVGERTLLGESEFDEE</sequence>
<dbReference type="OrthoDB" id="9800818at2"/>
<accession>L0A2G9</accession>
<dbReference type="KEGG" id="dpd:Deipe_1667"/>
<evidence type="ECO:0008006" key="3">
    <source>
        <dbReference type="Google" id="ProtNLM"/>
    </source>
</evidence>
<protein>
    <recommendedName>
        <fullName evidence="3">DUF3800 domain-containing protein</fullName>
    </recommendedName>
</protein>
<keyword evidence="2" id="KW-1185">Reference proteome</keyword>
<dbReference type="Proteomes" id="UP000010467">
    <property type="component" value="Chromosome"/>
</dbReference>
<dbReference type="RefSeq" id="WP_015235508.1">
    <property type="nucleotide sequence ID" value="NC_019793.1"/>
</dbReference>
<dbReference type="AlphaFoldDB" id="L0A2G9"/>
<dbReference type="PATRIC" id="fig|937777.3.peg.1663"/>
<dbReference type="InterPro" id="IPR024524">
    <property type="entry name" value="DUF3800"/>
</dbReference>
<gene>
    <name evidence="1" type="ordered locus">Deipe_1667</name>
</gene>
<dbReference type="HOGENOM" id="CLU_993210_0_0_0"/>
<organism evidence="1 2">
    <name type="scientific">Deinococcus peraridilitoris (strain DSM 19664 / LMG 22246 / CIP 109416 / KR-200)</name>
    <dbReference type="NCBI Taxonomy" id="937777"/>
    <lineage>
        <taxon>Bacteria</taxon>
        <taxon>Thermotogati</taxon>
        <taxon>Deinococcota</taxon>
        <taxon>Deinococci</taxon>
        <taxon>Deinococcales</taxon>
        <taxon>Deinococcaceae</taxon>
        <taxon>Deinococcus</taxon>
    </lineage>
</organism>
<dbReference type="EMBL" id="CP003382">
    <property type="protein sequence ID" value="AFZ67200.1"/>
    <property type="molecule type" value="Genomic_DNA"/>
</dbReference>
<proteinExistence type="predicted"/>
<evidence type="ECO:0000313" key="1">
    <source>
        <dbReference type="EMBL" id="AFZ67200.1"/>
    </source>
</evidence>